<protein>
    <submittedName>
        <fullName evidence="1">Uncharacterized protein</fullName>
    </submittedName>
</protein>
<dbReference type="AlphaFoldDB" id="A0A1R3T8V6"/>
<organism evidence="1 2">
    <name type="scientific">Proteiniphilum saccharofermentans</name>
    <dbReference type="NCBI Taxonomy" id="1642647"/>
    <lineage>
        <taxon>Bacteria</taxon>
        <taxon>Pseudomonadati</taxon>
        <taxon>Bacteroidota</taxon>
        <taxon>Bacteroidia</taxon>
        <taxon>Bacteroidales</taxon>
        <taxon>Dysgonomonadaceae</taxon>
        <taxon>Proteiniphilum</taxon>
    </lineage>
</organism>
<dbReference type="KEGG" id="psac:PSM36_2212"/>
<dbReference type="EMBL" id="LT605205">
    <property type="protein sequence ID" value="SCD21017.1"/>
    <property type="molecule type" value="Genomic_DNA"/>
</dbReference>
<reference evidence="1 2" key="1">
    <citation type="submission" date="2016-08" db="EMBL/GenBank/DDBJ databases">
        <authorList>
            <person name="Seilhamer J.J."/>
        </authorList>
    </citation>
    <scope>NUCLEOTIDE SEQUENCE [LARGE SCALE GENOMIC DNA]</scope>
    <source>
        <strain evidence="1">M3/6</strain>
    </source>
</reference>
<sequence length="75" mass="8764">MTSVYFVMKDFDVVTSPWNNQEIAATQLKNLGFDGIEHRETEGILEMKVVLEKEGLKLYADYMRIDIDQKYVNCK</sequence>
<proteinExistence type="predicted"/>
<dbReference type="Proteomes" id="UP000187464">
    <property type="component" value="Chromosome I"/>
</dbReference>
<evidence type="ECO:0000313" key="2">
    <source>
        <dbReference type="Proteomes" id="UP000187464"/>
    </source>
</evidence>
<evidence type="ECO:0000313" key="1">
    <source>
        <dbReference type="EMBL" id="SCD21017.1"/>
    </source>
</evidence>
<gene>
    <name evidence="1" type="ORF">PSM36_2212</name>
</gene>
<dbReference type="STRING" id="1642647.PSM36_2212"/>
<accession>A0A1R3T8V6</accession>
<name>A0A1R3T8V6_9BACT</name>
<keyword evidence="2" id="KW-1185">Reference proteome</keyword>